<reference evidence="2" key="1">
    <citation type="journal article" date="2019" name="Int. J. Syst. Evol. Microbiol.">
        <title>The Global Catalogue of Microorganisms (GCM) 10K type strain sequencing project: providing services to taxonomists for standard genome sequencing and annotation.</title>
        <authorList>
            <consortium name="The Broad Institute Genomics Platform"/>
            <consortium name="The Broad Institute Genome Sequencing Center for Infectious Disease"/>
            <person name="Wu L."/>
            <person name="Ma J."/>
        </authorList>
    </citation>
    <scope>NUCLEOTIDE SEQUENCE [LARGE SCALE GENOMIC DNA]</scope>
    <source>
        <strain evidence="2">CCM 7855</strain>
    </source>
</reference>
<organism evidence="1 2">
    <name type="scientific">Williamsia phyllosphaerae</name>
    <dbReference type="NCBI Taxonomy" id="885042"/>
    <lineage>
        <taxon>Bacteria</taxon>
        <taxon>Bacillati</taxon>
        <taxon>Actinomycetota</taxon>
        <taxon>Actinomycetes</taxon>
        <taxon>Mycobacteriales</taxon>
        <taxon>Nocardiaceae</taxon>
        <taxon>Williamsia</taxon>
    </lineage>
</organism>
<comment type="caution">
    <text evidence="1">The sequence shown here is derived from an EMBL/GenBank/DDBJ whole genome shotgun (WGS) entry which is preliminary data.</text>
</comment>
<gene>
    <name evidence="1" type="ORF">GCM10007298_38730</name>
</gene>
<keyword evidence="2" id="KW-1185">Reference proteome</keyword>
<protein>
    <submittedName>
        <fullName evidence="1">Uncharacterized protein</fullName>
    </submittedName>
</protein>
<dbReference type="RefSeq" id="WP_188492043.1">
    <property type="nucleotide sequence ID" value="NZ_BMCS01000003.1"/>
</dbReference>
<name>A0ABQ1V4Z4_9NOCA</name>
<proteinExistence type="predicted"/>
<sequence length="50" mass="5850">MAMLVEWVPDECPNGHRWSKGKFLAGWCNTRDVPCRYWICKVCDAAIYND</sequence>
<dbReference type="EMBL" id="BMCS01000003">
    <property type="protein sequence ID" value="GGF39270.1"/>
    <property type="molecule type" value="Genomic_DNA"/>
</dbReference>
<accession>A0ABQ1V4Z4</accession>
<evidence type="ECO:0000313" key="1">
    <source>
        <dbReference type="EMBL" id="GGF39270.1"/>
    </source>
</evidence>
<evidence type="ECO:0000313" key="2">
    <source>
        <dbReference type="Proteomes" id="UP000632454"/>
    </source>
</evidence>
<dbReference type="Proteomes" id="UP000632454">
    <property type="component" value="Unassembled WGS sequence"/>
</dbReference>